<dbReference type="CDD" id="cd08432">
    <property type="entry name" value="PBP2_GcdR_TrpI_HvrB_AmpR_like"/>
    <property type="match status" value="1"/>
</dbReference>
<evidence type="ECO:0000256" key="4">
    <source>
        <dbReference type="ARBA" id="ARBA00023163"/>
    </source>
</evidence>
<proteinExistence type="inferred from homology"/>
<comment type="similarity">
    <text evidence="1">Belongs to the LysR transcriptional regulatory family.</text>
</comment>
<gene>
    <name evidence="6" type="ORF">FKG95_08510</name>
</gene>
<dbReference type="PANTHER" id="PTHR30537">
    <property type="entry name" value="HTH-TYPE TRANSCRIPTIONAL REGULATOR"/>
    <property type="match status" value="1"/>
</dbReference>
<dbReference type="RefSeq" id="WP_142895881.1">
    <property type="nucleotide sequence ID" value="NZ_ML660053.1"/>
</dbReference>
<dbReference type="EMBL" id="VHSH01000002">
    <property type="protein sequence ID" value="TQV82250.1"/>
    <property type="molecule type" value="Genomic_DNA"/>
</dbReference>
<dbReference type="InterPro" id="IPR005119">
    <property type="entry name" value="LysR_subst-bd"/>
</dbReference>
<dbReference type="GO" id="GO:0006351">
    <property type="term" value="P:DNA-templated transcription"/>
    <property type="evidence" value="ECO:0007669"/>
    <property type="project" value="TreeGrafter"/>
</dbReference>
<evidence type="ECO:0000259" key="5">
    <source>
        <dbReference type="PROSITE" id="PS50931"/>
    </source>
</evidence>
<feature type="domain" description="HTH lysR-type" evidence="5">
    <location>
        <begin position="6"/>
        <end position="63"/>
    </location>
</feature>
<organism evidence="6 7">
    <name type="scientific">Denitrobaculum tricleocarpae</name>
    <dbReference type="NCBI Taxonomy" id="2591009"/>
    <lineage>
        <taxon>Bacteria</taxon>
        <taxon>Pseudomonadati</taxon>
        <taxon>Pseudomonadota</taxon>
        <taxon>Alphaproteobacteria</taxon>
        <taxon>Rhodospirillales</taxon>
        <taxon>Rhodospirillaceae</taxon>
        <taxon>Denitrobaculum</taxon>
    </lineage>
</organism>
<evidence type="ECO:0000256" key="2">
    <source>
        <dbReference type="ARBA" id="ARBA00023015"/>
    </source>
</evidence>
<dbReference type="Pfam" id="PF00126">
    <property type="entry name" value="HTH_1"/>
    <property type="match status" value="1"/>
</dbReference>
<comment type="caution">
    <text evidence="6">The sequence shown here is derived from an EMBL/GenBank/DDBJ whole genome shotgun (WGS) entry which is preliminary data.</text>
</comment>
<dbReference type="InterPro" id="IPR036388">
    <property type="entry name" value="WH-like_DNA-bd_sf"/>
</dbReference>
<keyword evidence="3" id="KW-0238">DNA-binding</keyword>
<dbReference type="GO" id="GO:0003700">
    <property type="term" value="F:DNA-binding transcription factor activity"/>
    <property type="evidence" value="ECO:0007669"/>
    <property type="project" value="InterPro"/>
</dbReference>
<dbReference type="Pfam" id="PF03466">
    <property type="entry name" value="LysR_substrate"/>
    <property type="match status" value="1"/>
</dbReference>
<dbReference type="GO" id="GO:0043565">
    <property type="term" value="F:sequence-specific DNA binding"/>
    <property type="evidence" value="ECO:0007669"/>
    <property type="project" value="TreeGrafter"/>
</dbReference>
<evidence type="ECO:0000256" key="3">
    <source>
        <dbReference type="ARBA" id="ARBA00023125"/>
    </source>
</evidence>
<dbReference type="OrthoDB" id="7840053at2"/>
<dbReference type="InterPro" id="IPR000847">
    <property type="entry name" value="LysR_HTH_N"/>
</dbReference>
<reference evidence="6 7" key="1">
    <citation type="submission" date="2019-06" db="EMBL/GenBank/DDBJ databases">
        <title>Whole genome sequence for Rhodospirillaceae sp. R148.</title>
        <authorList>
            <person name="Wang G."/>
        </authorList>
    </citation>
    <scope>NUCLEOTIDE SEQUENCE [LARGE SCALE GENOMIC DNA]</scope>
    <source>
        <strain evidence="6 7">R148</strain>
    </source>
</reference>
<keyword evidence="7" id="KW-1185">Reference proteome</keyword>
<dbReference type="InterPro" id="IPR058163">
    <property type="entry name" value="LysR-type_TF_proteobact-type"/>
</dbReference>
<name>A0A545TYE9_9PROT</name>
<protein>
    <submittedName>
        <fullName evidence="6">LysR family transcriptional regulator</fullName>
    </submittedName>
</protein>
<dbReference type="InterPro" id="IPR036390">
    <property type="entry name" value="WH_DNA-bd_sf"/>
</dbReference>
<accession>A0A545TYE9</accession>
<dbReference type="PRINTS" id="PR00039">
    <property type="entry name" value="HTHLYSR"/>
</dbReference>
<dbReference type="Gene3D" id="1.10.10.10">
    <property type="entry name" value="Winged helix-like DNA-binding domain superfamily/Winged helix DNA-binding domain"/>
    <property type="match status" value="1"/>
</dbReference>
<evidence type="ECO:0000313" key="7">
    <source>
        <dbReference type="Proteomes" id="UP000315252"/>
    </source>
</evidence>
<keyword evidence="2" id="KW-0805">Transcription regulation</keyword>
<dbReference type="PROSITE" id="PS50931">
    <property type="entry name" value="HTH_LYSR"/>
    <property type="match status" value="1"/>
</dbReference>
<dbReference type="SUPFAM" id="SSF53850">
    <property type="entry name" value="Periplasmic binding protein-like II"/>
    <property type="match status" value="1"/>
</dbReference>
<dbReference type="AlphaFoldDB" id="A0A545TYE9"/>
<sequence>MAKSLPPLNALRAFEVAARHLNFSRAAEELGVTPGAISKQILSLEDFIGARLFERLPDGLELTLEGRELKESISPAFEMLGGAFNRFSRRPPRTNVVRLATVASFASQFLVPRLDAFEKSLPDIELEILTSDRITDLAREEIDLSIRFGAGDWDGLVSCELVAGLLVPVCAPSLLDQVTGEDGCLCLDRTRLIQIFSSSEWRNWQEATGLDLPTAARSYIMEHFLVALQAVTSGQGVALLPEIIVRDALDAGRLKAFSTAIEWHQTFHLAYLPNAERQPKVRSVIEWLQNEAARHA</sequence>
<dbReference type="SUPFAM" id="SSF46785">
    <property type="entry name" value="Winged helix' DNA-binding domain"/>
    <property type="match status" value="1"/>
</dbReference>
<keyword evidence="4" id="KW-0804">Transcription</keyword>
<evidence type="ECO:0000256" key="1">
    <source>
        <dbReference type="ARBA" id="ARBA00009437"/>
    </source>
</evidence>
<dbReference type="Proteomes" id="UP000315252">
    <property type="component" value="Unassembled WGS sequence"/>
</dbReference>
<dbReference type="Gene3D" id="3.40.190.10">
    <property type="entry name" value="Periplasmic binding protein-like II"/>
    <property type="match status" value="2"/>
</dbReference>
<dbReference type="PANTHER" id="PTHR30537:SF74">
    <property type="entry name" value="HTH-TYPE TRANSCRIPTIONAL REGULATOR TRPI"/>
    <property type="match status" value="1"/>
</dbReference>
<evidence type="ECO:0000313" key="6">
    <source>
        <dbReference type="EMBL" id="TQV82250.1"/>
    </source>
</evidence>